<evidence type="ECO:0000256" key="2">
    <source>
        <dbReference type="ARBA" id="ARBA00022857"/>
    </source>
</evidence>
<name>A0A8H7ZG91_9ASCO</name>
<dbReference type="Pfam" id="PF13561">
    <property type="entry name" value="adh_short_C2"/>
    <property type="match status" value="1"/>
</dbReference>
<dbReference type="AlphaFoldDB" id="A0A8H7ZG91"/>
<dbReference type="InterPro" id="IPR036291">
    <property type="entry name" value="NAD(P)-bd_dom_sf"/>
</dbReference>
<proteinExistence type="inferred from homology"/>
<keyword evidence="2" id="KW-0521">NADP</keyword>
<dbReference type="InterPro" id="IPR020904">
    <property type="entry name" value="Sc_DH/Rdtase_CS"/>
</dbReference>
<dbReference type="GeneID" id="93650503"/>
<sequence>MSLFSLEGQVAVVTGATSGIGLGYAEGLASAGIKQLIITYRSQSTLDSAVKEIKKFNDRVIIDSIKVDFVEEEEDAIVDKIFTQAYELSTTGKIDILVNNAGITERGPAETFPQDKFDTVIKVDLNIPVKLTQRFGAKMLESGTKGKIVATASLLSFQGGFASSPYAVAKGGIKQFTQAVANEWSSRGIRVNCIAPGYVRTNLTDNMSKESKDLVDKRIPMGRWAERSDFRGPIVFLCSDASSYVTGSTLVVDGGWLGR</sequence>
<evidence type="ECO:0000313" key="5">
    <source>
        <dbReference type="Proteomes" id="UP000669133"/>
    </source>
</evidence>
<dbReference type="PANTHER" id="PTHR42760:SF5">
    <property type="entry name" value="2-DEHYDRO-3-DEOXY-D-GLUCONATE 5-DEHYDROGENASE"/>
    <property type="match status" value="1"/>
</dbReference>
<dbReference type="OrthoDB" id="294295at2759"/>
<dbReference type="GO" id="GO:0016616">
    <property type="term" value="F:oxidoreductase activity, acting on the CH-OH group of donors, NAD or NADP as acceptor"/>
    <property type="evidence" value="ECO:0007669"/>
    <property type="project" value="TreeGrafter"/>
</dbReference>
<evidence type="ECO:0000256" key="1">
    <source>
        <dbReference type="ARBA" id="ARBA00006484"/>
    </source>
</evidence>
<comment type="similarity">
    <text evidence="1">Belongs to the short-chain dehydrogenases/reductases (SDR) family.</text>
</comment>
<dbReference type="FunFam" id="3.40.50.720:FF:000084">
    <property type="entry name" value="Short-chain dehydrogenase reductase"/>
    <property type="match status" value="1"/>
</dbReference>
<evidence type="ECO:0000313" key="4">
    <source>
        <dbReference type="EMBL" id="KAG5419994.1"/>
    </source>
</evidence>
<reference evidence="4 5" key="1">
    <citation type="submission" date="2020-12" db="EMBL/GenBank/DDBJ databases">
        <title>Effect of drift, selection, and recombination on the evolution of hybrid genomes in Candida yeast pathogens.</title>
        <authorList>
            <person name="Mixao V."/>
            <person name="Ksiezopolska E."/>
            <person name="Saus E."/>
            <person name="Boekhout T."/>
            <person name="Gacser A."/>
            <person name="Gabaldon T."/>
        </authorList>
    </citation>
    <scope>NUCLEOTIDE SEQUENCE [LARGE SCALE GENOMIC DNA]</scope>
    <source>
        <strain evidence="4 5">BP57</strain>
    </source>
</reference>
<dbReference type="PRINTS" id="PR00081">
    <property type="entry name" value="GDHRDH"/>
</dbReference>
<dbReference type="InterPro" id="IPR002347">
    <property type="entry name" value="SDR_fam"/>
</dbReference>
<keyword evidence="3" id="KW-0560">Oxidoreductase</keyword>
<organism evidence="4 5">
    <name type="scientific">Candida metapsilosis</name>
    <dbReference type="NCBI Taxonomy" id="273372"/>
    <lineage>
        <taxon>Eukaryota</taxon>
        <taxon>Fungi</taxon>
        <taxon>Dikarya</taxon>
        <taxon>Ascomycota</taxon>
        <taxon>Saccharomycotina</taxon>
        <taxon>Pichiomycetes</taxon>
        <taxon>Debaryomycetaceae</taxon>
        <taxon>Candida/Lodderomyces clade</taxon>
        <taxon>Candida</taxon>
    </lineage>
</organism>
<gene>
    <name evidence="4" type="ORF">I9W82_001874</name>
</gene>
<dbReference type="PANTHER" id="PTHR42760">
    <property type="entry name" value="SHORT-CHAIN DEHYDROGENASES/REDUCTASES FAMILY MEMBER"/>
    <property type="match status" value="1"/>
</dbReference>
<keyword evidence="5" id="KW-1185">Reference proteome</keyword>
<dbReference type="SUPFAM" id="SSF51735">
    <property type="entry name" value="NAD(P)-binding Rossmann-fold domains"/>
    <property type="match status" value="1"/>
</dbReference>
<dbReference type="Proteomes" id="UP000669133">
    <property type="component" value="Unassembled WGS sequence"/>
</dbReference>
<dbReference type="PRINTS" id="PR00080">
    <property type="entry name" value="SDRFAMILY"/>
</dbReference>
<dbReference type="RefSeq" id="XP_067549110.1">
    <property type="nucleotide sequence ID" value="XM_067690667.1"/>
</dbReference>
<protein>
    <recommendedName>
        <fullName evidence="6">2-deoxy-D-gluconate 3-dehydrogenase</fullName>
    </recommendedName>
</protein>
<evidence type="ECO:0000256" key="3">
    <source>
        <dbReference type="ARBA" id="ARBA00023002"/>
    </source>
</evidence>
<evidence type="ECO:0008006" key="6">
    <source>
        <dbReference type="Google" id="ProtNLM"/>
    </source>
</evidence>
<dbReference type="Gene3D" id="3.40.50.720">
    <property type="entry name" value="NAD(P)-binding Rossmann-like Domain"/>
    <property type="match status" value="1"/>
</dbReference>
<dbReference type="PROSITE" id="PS00061">
    <property type="entry name" value="ADH_SHORT"/>
    <property type="match status" value="1"/>
</dbReference>
<accession>A0A8H7ZG91</accession>
<comment type="caution">
    <text evidence="4">The sequence shown here is derived from an EMBL/GenBank/DDBJ whole genome shotgun (WGS) entry which is preliminary data.</text>
</comment>
<dbReference type="EMBL" id="JAEOAQ010000002">
    <property type="protein sequence ID" value="KAG5419994.1"/>
    <property type="molecule type" value="Genomic_DNA"/>
</dbReference>